<keyword evidence="8" id="KW-0695">RNA-directed DNA polymerase</keyword>
<dbReference type="AlphaFoldDB" id="A0A3M0JRY9"/>
<feature type="compositionally biased region" description="Low complexity" evidence="9">
    <location>
        <begin position="33"/>
        <end position="70"/>
    </location>
</feature>
<keyword evidence="3" id="KW-0808">Transferase</keyword>
<organism evidence="11 12">
    <name type="scientific">Hirundo rustica rustica</name>
    <dbReference type="NCBI Taxonomy" id="333673"/>
    <lineage>
        <taxon>Eukaryota</taxon>
        <taxon>Metazoa</taxon>
        <taxon>Chordata</taxon>
        <taxon>Craniata</taxon>
        <taxon>Vertebrata</taxon>
        <taxon>Euteleostomi</taxon>
        <taxon>Archelosauria</taxon>
        <taxon>Archosauria</taxon>
        <taxon>Dinosauria</taxon>
        <taxon>Saurischia</taxon>
        <taxon>Theropoda</taxon>
        <taxon>Coelurosauria</taxon>
        <taxon>Aves</taxon>
        <taxon>Neognathae</taxon>
        <taxon>Neoaves</taxon>
        <taxon>Telluraves</taxon>
        <taxon>Australaves</taxon>
        <taxon>Passeriformes</taxon>
        <taxon>Sylvioidea</taxon>
        <taxon>Hirundinidae</taxon>
        <taxon>Hirundo</taxon>
    </lineage>
</organism>
<dbReference type="InterPro" id="IPR051320">
    <property type="entry name" value="Viral_Replic_Matur_Polypro"/>
</dbReference>
<dbReference type="Gene3D" id="3.30.70.270">
    <property type="match status" value="1"/>
</dbReference>
<evidence type="ECO:0000256" key="2">
    <source>
        <dbReference type="ARBA" id="ARBA00012180"/>
    </source>
</evidence>
<dbReference type="Gene3D" id="3.10.20.370">
    <property type="match status" value="1"/>
</dbReference>
<dbReference type="EC" id="3.1.26.4" evidence="2"/>
<evidence type="ECO:0000256" key="5">
    <source>
        <dbReference type="ARBA" id="ARBA00022722"/>
    </source>
</evidence>
<dbReference type="GO" id="GO:0003676">
    <property type="term" value="F:nucleic acid binding"/>
    <property type="evidence" value="ECO:0007669"/>
    <property type="project" value="InterPro"/>
</dbReference>
<dbReference type="Pfam" id="PF00078">
    <property type="entry name" value="RVT_1"/>
    <property type="match status" value="1"/>
</dbReference>
<dbReference type="InterPro" id="IPR012337">
    <property type="entry name" value="RNaseH-like_sf"/>
</dbReference>
<feature type="region of interest" description="Disordered" evidence="9">
    <location>
        <begin position="26"/>
        <end position="146"/>
    </location>
</feature>
<evidence type="ECO:0000256" key="7">
    <source>
        <dbReference type="ARBA" id="ARBA00022801"/>
    </source>
</evidence>
<dbReference type="PROSITE" id="PS50879">
    <property type="entry name" value="RNASE_H_1"/>
    <property type="match status" value="1"/>
</dbReference>
<evidence type="ECO:0000259" key="10">
    <source>
        <dbReference type="PROSITE" id="PS50879"/>
    </source>
</evidence>
<comment type="similarity">
    <text evidence="1">Belongs to the beta type-B retroviral polymerase family. HERV class-II K(HML-2) pol subfamily.</text>
</comment>
<name>A0A3M0JRY9_HIRRU</name>
<evidence type="ECO:0000256" key="3">
    <source>
        <dbReference type="ARBA" id="ARBA00022679"/>
    </source>
</evidence>
<keyword evidence="6" id="KW-0255">Endonuclease</keyword>
<keyword evidence="7" id="KW-0378">Hydrolase</keyword>
<evidence type="ECO:0000256" key="9">
    <source>
        <dbReference type="SAM" id="MobiDB-lite"/>
    </source>
</evidence>
<evidence type="ECO:0000256" key="1">
    <source>
        <dbReference type="ARBA" id="ARBA00010879"/>
    </source>
</evidence>
<dbReference type="Gene3D" id="3.30.420.10">
    <property type="entry name" value="Ribonuclease H-like superfamily/Ribonuclease H"/>
    <property type="match status" value="1"/>
</dbReference>
<dbReference type="Gene3D" id="3.10.10.10">
    <property type="entry name" value="HIV Type 1 Reverse Transcriptase, subunit A, domain 1"/>
    <property type="match status" value="1"/>
</dbReference>
<evidence type="ECO:0000256" key="6">
    <source>
        <dbReference type="ARBA" id="ARBA00022759"/>
    </source>
</evidence>
<protein>
    <recommendedName>
        <fullName evidence="2">ribonuclease H</fullName>
        <ecNumber evidence="2">3.1.26.4</ecNumber>
    </recommendedName>
</protein>
<dbReference type="GO" id="GO:0003964">
    <property type="term" value="F:RNA-directed DNA polymerase activity"/>
    <property type="evidence" value="ECO:0007669"/>
    <property type="project" value="UniProtKB-KW"/>
</dbReference>
<dbReference type="InterPro" id="IPR043502">
    <property type="entry name" value="DNA/RNA_pol_sf"/>
</dbReference>
<dbReference type="PANTHER" id="PTHR33064:SF38">
    <property type="entry name" value="LRRGT00076-LIKE"/>
    <property type="match status" value="1"/>
</dbReference>
<evidence type="ECO:0000256" key="4">
    <source>
        <dbReference type="ARBA" id="ARBA00022695"/>
    </source>
</evidence>
<dbReference type="Pfam" id="PF00075">
    <property type="entry name" value="RNase_H"/>
    <property type="match status" value="1"/>
</dbReference>
<dbReference type="GO" id="GO:0004523">
    <property type="term" value="F:RNA-DNA hybrid ribonuclease activity"/>
    <property type="evidence" value="ECO:0007669"/>
    <property type="project" value="UniProtKB-EC"/>
</dbReference>
<feature type="compositionally biased region" description="Basic and acidic residues" evidence="9">
    <location>
        <begin position="82"/>
        <end position="91"/>
    </location>
</feature>
<keyword evidence="5" id="KW-0540">Nuclease</keyword>
<dbReference type="SUPFAM" id="SSF56672">
    <property type="entry name" value="DNA/RNA polymerases"/>
    <property type="match status" value="1"/>
</dbReference>
<accession>A0A3M0JRY9</accession>
<dbReference type="Proteomes" id="UP000269221">
    <property type="component" value="Unassembled WGS sequence"/>
</dbReference>
<feature type="compositionally biased region" description="Polar residues" evidence="9">
    <location>
        <begin position="126"/>
        <end position="137"/>
    </location>
</feature>
<sequence>MQELYGEQPPPLDRELLWMQPCSFQQLHREQQPPASNPSAAAGTSAPHAPAGSAGCAASMASSSAQNAPAQEESPALDLGQEIEKMIREIRNSLPVKAPSAQGNINVAPESPGEDPMNRAEAEEVSSGTKSCRNSSPEPEEPDPRKLVSLIDPIRSWSFDSAGVDPPSFLGPDRSLSRQQYLKRTFPLRELKGDTPRSDLDSVRILNKAKDLKDAFFCLPIHEDSQKIFAFEWENPKSGRKSQLTWSVLPQGFKNSPTLFGSNLPKIWNPGKLPRKRKVTAGYRVSKKKAQVVKQKVIYLGYEISAGQRTLGQDHKEVMCQTPRPQTQGIALGILAQDLGPYRRAVAYFSKQLDTTAKGWPGCLRAVAAVVLNIQEARKFTLGQKMTVFVSHTVSAVLEVKGGHWLSPQRFLKYQAIMVEQDDVEIVVTNIINPASFLSGNQGEPVHHDCLETIEASYSSRPDLKDTPLDDAETWFTDGSSYVISGKRHAGCAVTTCREVIESGPLPTDTSAQKAEIIALTRALEIAKGKKVNIYTDSRYAFGVVHAHGAIWKERGLLNSQGKNIKHSQKYCGYWKQSSYLSR</sequence>
<proteinExistence type="inferred from homology"/>
<dbReference type="PANTHER" id="PTHR33064">
    <property type="entry name" value="POL PROTEIN"/>
    <property type="match status" value="1"/>
</dbReference>
<dbReference type="SUPFAM" id="SSF53098">
    <property type="entry name" value="Ribonuclease H-like"/>
    <property type="match status" value="1"/>
</dbReference>
<feature type="domain" description="RNase H type-1" evidence="10">
    <location>
        <begin position="469"/>
        <end position="583"/>
    </location>
</feature>
<dbReference type="InterPro" id="IPR036397">
    <property type="entry name" value="RNaseH_sf"/>
</dbReference>
<dbReference type="STRING" id="333673.A0A3M0JRY9"/>
<dbReference type="InterPro" id="IPR000477">
    <property type="entry name" value="RT_dom"/>
</dbReference>
<keyword evidence="4" id="KW-0548">Nucleotidyltransferase</keyword>
<evidence type="ECO:0000256" key="8">
    <source>
        <dbReference type="ARBA" id="ARBA00022918"/>
    </source>
</evidence>
<reference evidence="11 12" key="1">
    <citation type="submission" date="2018-07" db="EMBL/GenBank/DDBJ databases">
        <title>A high quality draft genome assembly of the barn swallow (H. rustica rustica).</title>
        <authorList>
            <person name="Formenti G."/>
            <person name="Chiara M."/>
            <person name="Poveda L."/>
            <person name="Francoijs K.-J."/>
            <person name="Bonisoli-Alquati A."/>
            <person name="Canova L."/>
            <person name="Gianfranceschi L."/>
            <person name="Horner D.S."/>
            <person name="Saino N."/>
        </authorList>
    </citation>
    <scope>NUCLEOTIDE SEQUENCE [LARGE SCALE GENOMIC DNA]</scope>
    <source>
        <strain evidence="11">Chelidonia</strain>
        <tissue evidence="11">Blood</tissue>
    </source>
</reference>
<dbReference type="EMBL" id="QRBI01000128">
    <property type="protein sequence ID" value="RMC03782.1"/>
    <property type="molecule type" value="Genomic_DNA"/>
</dbReference>
<keyword evidence="12" id="KW-1185">Reference proteome</keyword>
<evidence type="ECO:0000313" key="12">
    <source>
        <dbReference type="Proteomes" id="UP000269221"/>
    </source>
</evidence>
<gene>
    <name evidence="11" type="ORF">DUI87_19535</name>
</gene>
<dbReference type="Pfam" id="PF17917">
    <property type="entry name" value="RT_RNaseH"/>
    <property type="match status" value="1"/>
</dbReference>
<dbReference type="InterPro" id="IPR002156">
    <property type="entry name" value="RNaseH_domain"/>
</dbReference>
<dbReference type="OrthoDB" id="9950135at2759"/>
<comment type="caution">
    <text evidence="11">The sequence shown here is derived from an EMBL/GenBank/DDBJ whole genome shotgun (WGS) entry which is preliminary data.</text>
</comment>
<evidence type="ECO:0000313" key="11">
    <source>
        <dbReference type="EMBL" id="RMC03782.1"/>
    </source>
</evidence>
<dbReference type="InterPro" id="IPR043128">
    <property type="entry name" value="Rev_trsase/Diguanyl_cyclase"/>
</dbReference>
<dbReference type="InterPro" id="IPR041373">
    <property type="entry name" value="RT_RNaseH"/>
</dbReference>